<name>A0AAW0J5H7_QUESU</name>
<dbReference type="AlphaFoldDB" id="A0AAW0J5H7"/>
<protein>
    <submittedName>
        <fullName evidence="2">Uncharacterized protein</fullName>
    </submittedName>
</protein>
<gene>
    <name evidence="2" type="ORF">CFP56_037339</name>
</gene>
<sequence length="119" mass="14148">MLCPIFVPHTIFGHKNCASCLRKVKVICHKHPLHLIYSLEGQFKKINIREDETEITIEIEHFSHEHDLKLIKFRIMKNKMGAHEPFSLHFIVVSSVASFFINCVELHRRKRYPLHRHIN</sequence>
<organism evidence="2 3">
    <name type="scientific">Quercus suber</name>
    <name type="common">Cork oak</name>
    <dbReference type="NCBI Taxonomy" id="58331"/>
    <lineage>
        <taxon>Eukaryota</taxon>
        <taxon>Viridiplantae</taxon>
        <taxon>Streptophyta</taxon>
        <taxon>Embryophyta</taxon>
        <taxon>Tracheophyta</taxon>
        <taxon>Spermatophyta</taxon>
        <taxon>Magnoliopsida</taxon>
        <taxon>eudicotyledons</taxon>
        <taxon>Gunneridae</taxon>
        <taxon>Pentapetalae</taxon>
        <taxon>rosids</taxon>
        <taxon>fabids</taxon>
        <taxon>Fagales</taxon>
        <taxon>Fagaceae</taxon>
        <taxon>Quercus</taxon>
    </lineage>
</organism>
<keyword evidence="1" id="KW-1133">Transmembrane helix</keyword>
<comment type="caution">
    <text evidence="2">The sequence shown here is derived from an EMBL/GenBank/DDBJ whole genome shotgun (WGS) entry which is preliminary data.</text>
</comment>
<feature type="transmembrane region" description="Helical" evidence="1">
    <location>
        <begin position="86"/>
        <end position="106"/>
    </location>
</feature>
<reference evidence="2 3" key="1">
    <citation type="journal article" date="2018" name="Sci. Data">
        <title>The draft genome sequence of cork oak.</title>
        <authorList>
            <person name="Ramos A.M."/>
            <person name="Usie A."/>
            <person name="Barbosa P."/>
            <person name="Barros P.M."/>
            <person name="Capote T."/>
            <person name="Chaves I."/>
            <person name="Simoes F."/>
            <person name="Abreu I."/>
            <person name="Carrasquinho I."/>
            <person name="Faro C."/>
            <person name="Guimaraes J.B."/>
            <person name="Mendonca D."/>
            <person name="Nobrega F."/>
            <person name="Rodrigues L."/>
            <person name="Saibo N.J.M."/>
            <person name="Varela M.C."/>
            <person name="Egas C."/>
            <person name="Matos J."/>
            <person name="Miguel C.M."/>
            <person name="Oliveira M.M."/>
            <person name="Ricardo C.P."/>
            <person name="Goncalves S."/>
        </authorList>
    </citation>
    <scope>NUCLEOTIDE SEQUENCE [LARGE SCALE GENOMIC DNA]</scope>
    <source>
        <strain evidence="3">cv. HL8</strain>
    </source>
</reference>
<dbReference type="Proteomes" id="UP000237347">
    <property type="component" value="Unassembled WGS sequence"/>
</dbReference>
<proteinExistence type="predicted"/>
<evidence type="ECO:0000313" key="2">
    <source>
        <dbReference type="EMBL" id="KAK7821737.1"/>
    </source>
</evidence>
<accession>A0AAW0J5H7</accession>
<keyword evidence="1" id="KW-0812">Transmembrane</keyword>
<evidence type="ECO:0000256" key="1">
    <source>
        <dbReference type="SAM" id="Phobius"/>
    </source>
</evidence>
<keyword evidence="3" id="KW-1185">Reference proteome</keyword>
<keyword evidence="1" id="KW-0472">Membrane</keyword>
<evidence type="ECO:0000313" key="3">
    <source>
        <dbReference type="Proteomes" id="UP000237347"/>
    </source>
</evidence>
<dbReference type="EMBL" id="PKMF04000691">
    <property type="protein sequence ID" value="KAK7821737.1"/>
    <property type="molecule type" value="Genomic_DNA"/>
</dbReference>